<evidence type="ECO:0000313" key="9">
    <source>
        <dbReference type="Proteomes" id="UP001652626"/>
    </source>
</evidence>
<evidence type="ECO:0000256" key="5">
    <source>
        <dbReference type="ARBA" id="ARBA00023163"/>
    </source>
</evidence>
<dbReference type="OrthoDB" id="2505440at2759"/>
<keyword evidence="6" id="KW-0539">Nucleus</keyword>
<keyword evidence="4" id="KW-0238">DNA-binding</keyword>
<dbReference type="InterPro" id="IPR045125">
    <property type="entry name" value="Sub1/Tcp4-like"/>
</dbReference>
<protein>
    <submittedName>
        <fullName evidence="10">RNA polymerase II transcriptional coactivator</fullName>
    </submittedName>
</protein>
<evidence type="ECO:0000256" key="4">
    <source>
        <dbReference type="ARBA" id="ARBA00023125"/>
    </source>
</evidence>
<dbReference type="GeneID" id="113404118"/>
<feature type="region of interest" description="Disordered" evidence="7">
    <location>
        <begin position="1"/>
        <end position="41"/>
    </location>
</feature>
<keyword evidence="5" id="KW-0804">Transcription</keyword>
<dbReference type="Pfam" id="PF02229">
    <property type="entry name" value="PC4"/>
    <property type="match status" value="1"/>
</dbReference>
<reference evidence="10" key="1">
    <citation type="submission" date="2025-08" db="UniProtKB">
        <authorList>
            <consortium name="RefSeq"/>
        </authorList>
    </citation>
    <scope>IDENTIFICATION</scope>
    <source>
        <tissue evidence="10">Whole body</tissue>
    </source>
</reference>
<feature type="domain" description="Transcriptional coactivator p15 (PC4) C-terminal" evidence="8">
    <location>
        <begin position="43"/>
        <end position="93"/>
    </location>
</feature>
<evidence type="ECO:0000259" key="8">
    <source>
        <dbReference type="Pfam" id="PF02229"/>
    </source>
</evidence>
<proteinExistence type="inferred from homology"/>
<dbReference type="Proteomes" id="UP001652626">
    <property type="component" value="Chromosome 10"/>
</dbReference>
<dbReference type="GO" id="GO:0005634">
    <property type="term" value="C:nucleus"/>
    <property type="evidence" value="ECO:0007669"/>
    <property type="project" value="UniProtKB-SubCell"/>
</dbReference>
<dbReference type="Gene3D" id="2.30.31.10">
    <property type="entry name" value="Transcriptional Coactivator Pc4, Chain A"/>
    <property type="match status" value="1"/>
</dbReference>
<comment type="similarity">
    <text evidence="2">Belongs to the transcriptional coactivator PC4 family.</text>
</comment>
<keyword evidence="9" id="KW-1185">Reference proteome</keyword>
<dbReference type="GO" id="GO:0060261">
    <property type="term" value="P:positive regulation of transcription initiation by RNA polymerase II"/>
    <property type="evidence" value="ECO:0007669"/>
    <property type="project" value="InterPro"/>
</dbReference>
<comment type="subcellular location">
    <subcellularLocation>
        <location evidence="1">Nucleus</location>
    </subcellularLocation>
</comment>
<keyword evidence="3" id="KW-0805">Transcription regulation</keyword>
<dbReference type="RefSeq" id="XP_026500679.1">
    <property type="nucleotide sequence ID" value="XM_026644894.2"/>
</dbReference>
<gene>
    <name evidence="10" type="primary">LOC113404118</name>
</gene>
<accession>A0A8B8IU53</accession>
<sequence length="106" mass="12064">MPKNKKKAESSSSDSDDGPVDKNQPPEKKAKMGSRTDDKEPTWVLQGKKLVKIREFKGKVYIDIREFYEKNGELLPGKKGISMTPDMWRKLLSLSDEINETISSMC</sequence>
<feature type="compositionally biased region" description="Basic and acidic residues" evidence="7">
    <location>
        <begin position="24"/>
        <end position="41"/>
    </location>
</feature>
<dbReference type="AlphaFoldDB" id="A0A8B8IU53"/>
<evidence type="ECO:0000256" key="6">
    <source>
        <dbReference type="ARBA" id="ARBA00023242"/>
    </source>
</evidence>
<dbReference type="OMA" id="TMDQWNV"/>
<name>A0A8B8IU53_VANTA</name>
<organism evidence="9 10">
    <name type="scientific">Vanessa tameamea</name>
    <name type="common">Kamehameha butterfly</name>
    <dbReference type="NCBI Taxonomy" id="334116"/>
    <lineage>
        <taxon>Eukaryota</taxon>
        <taxon>Metazoa</taxon>
        <taxon>Ecdysozoa</taxon>
        <taxon>Arthropoda</taxon>
        <taxon>Hexapoda</taxon>
        <taxon>Insecta</taxon>
        <taxon>Pterygota</taxon>
        <taxon>Neoptera</taxon>
        <taxon>Endopterygota</taxon>
        <taxon>Lepidoptera</taxon>
        <taxon>Glossata</taxon>
        <taxon>Ditrysia</taxon>
        <taxon>Papilionoidea</taxon>
        <taxon>Nymphalidae</taxon>
        <taxon>Nymphalinae</taxon>
        <taxon>Vanessa</taxon>
    </lineage>
</organism>
<evidence type="ECO:0000256" key="3">
    <source>
        <dbReference type="ARBA" id="ARBA00023015"/>
    </source>
</evidence>
<dbReference type="GO" id="GO:0003713">
    <property type="term" value="F:transcription coactivator activity"/>
    <property type="evidence" value="ECO:0007669"/>
    <property type="project" value="InterPro"/>
</dbReference>
<dbReference type="PANTHER" id="PTHR13215">
    <property type="entry name" value="RNA POLYMERASE II TRANSCRIPTIONAL COACTIVATOR"/>
    <property type="match status" value="1"/>
</dbReference>
<dbReference type="SUPFAM" id="SSF54447">
    <property type="entry name" value="ssDNA-binding transcriptional regulator domain"/>
    <property type="match status" value="1"/>
</dbReference>
<dbReference type="InterPro" id="IPR003173">
    <property type="entry name" value="PC4_C"/>
</dbReference>
<dbReference type="InterPro" id="IPR009044">
    <property type="entry name" value="ssDNA-bd_transcriptional_reg"/>
</dbReference>
<evidence type="ECO:0000256" key="7">
    <source>
        <dbReference type="SAM" id="MobiDB-lite"/>
    </source>
</evidence>
<dbReference type="CTD" id="34120"/>
<evidence type="ECO:0000256" key="1">
    <source>
        <dbReference type="ARBA" id="ARBA00004123"/>
    </source>
</evidence>
<evidence type="ECO:0000313" key="10">
    <source>
        <dbReference type="RefSeq" id="XP_026500679.1"/>
    </source>
</evidence>
<dbReference type="GO" id="GO:0003677">
    <property type="term" value="F:DNA binding"/>
    <property type="evidence" value="ECO:0007669"/>
    <property type="project" value="UniProtKB-KW"/>
</dbReference>
<evidence type="ECO:0000256" key="2">
    <source>
        <dbReference type="ARBA" id="ARBA00009001"/>
    </source>
</evidence>